<dbReference type="AlphaFoldDB" id="A0A0G4F8M6"/>
<keyword evidence="10 16" id="KW-0472">Membrane</keyword>
<sequence length="1197" mass="126037">MYRCAVCTIVVVFGFVAVQSREDSRDVHAHPTLFVRPSKGLLRVRLKKTGSPSLRRLRRRGDGFLPLPAAESLLDISRNRLSEGFNSAEARRLSPLVHTLDVGAVCEGLSVDRAVGLGEEEAARRLELCGANELPKGRGKSVWELFAEQFDDLLVKVLLAAAVVSFSLAVQAQMASSPDGGPLSFSLTEFSEPLVILLILIANAAVGVTQQLDAAKALQALQDIQPRRAVVLREGEWRECGASELVPGDVVEVRVGDKVPADLRVLQLETTALRSEEAALTGESVPTAKGESAVGMAGNCSEIPLSSRRCMLFSSCTIAHGRAVGVVTGTGSDTEIGRVQSAVEAAAEETGETPLQKELDGFGETLTKLISGICLFVWALNFRNFLNPVYGGVVGGAVHYFKSAVALAVAAIPEGLPAVISSALALGTRRLASRNAIVRRLSSVETLGSTTVICSDKTGTLTRNEMVCSELILPAAKEGSAGLLDLSRFRVSGLGYSPEGSIERIYADEAEGNLGPEKEGKEAEMGVKAATSVTPSDALDEQRRLFCLVAETCNDAVLVQSAESEEGRWTRRGDPTEAALLALSAKLRGGVKAANANGGWGGGSTGGEGGEKKEEGDLAAVGSAPSERGRRLATLEFSRERKSMSVLSPFGMGEGNSLLVKGAPESILDRAAGVVLPSGEVEYLDDASREEVLMKEVEGLASRGLRTLALAVRRDCGELSTYDGSTSHSGHASLQDPEGFAHLERNLLLLGIVGIEDPPREEVKGAIEECRAAGIRVMIITGDSGRTASAIGRRVGLGADGRELVEMSGSEFVKMSSERQREVLRGLNGADFIFCRAEPSHKQAIVRALRDNGEVCAMTGDGVNDAPALRLADIGVAMGEGGTAVAKEAADMVLADDRFETIVSAVKEGRVIFANMKSFIRYLVSSNIGEVAAILGVALLGLPEVLLPVQLLWVNLVTDGPPALALSFNPPEEGVMSRKPRRSEDGLVGGFLLFRFFVVGAFVGLATVSSFIGAFGDSPWGIWGSSLDGAGGSGIGLEELRQWSACGGGGGEGVAQLGGSGADRSLSEGLCTSIENSQEHAHAVAFSVLVVCQMLNALNALSERGSLLSTGLFANPALIFAIAISMAFHCAVLYVPFLSEAFGVVPLGLHDWAGVLAWSLPVIVIDEALKAFARNDETPPWVSEADKAPPSGRETQM</sequence>
<evidence type="ECO:0000313" key="19">
    <source>
        <dbReference type="EMBL" id="CEM08524.1"/>
    </source>
</evidence>
<comment type="catalytic activity">
    <reaction evidence="13">
        <text>Na(+)(in) + ATP + H2O = Na(+)(out) + ADP + phosphate + H(+)</text>
        <dbReference type="Rhea" id="RHEA:14633"/>
        <dbReference type="ChEBI" id="CHEBI:15377"/>
        <dbReference type="ChEBI" id="CHEBI:15378"/>
        <dbReference type="ChEBI" id="CHEBI:29101"/>
        <dbReference type="ChEBI" id="CHEBI:30616"/>
        <dbReference type="ChEBI" id="CHEBI:43474"/>
        <dbReference type="ChEBI" id="CHEBI:456216"/>
        <dbReference type="EC" id="7.2.2.3"/>
    </reaction>
    <physiologicalReaction direction="left-to-right" evidence="13">
        <dbReference type="Rhea" id="RHEA:14634"/>
    </physiologicalReaction>
</comment>
<evidence type="ECO:0000256" key="14">
    <source>
        <dbReference type="ARBA" id="ARBA00067200"/>
    </source>
</evidence>
<dbReference type="SFLD" id="SFLDF00027">
    <property type="entry name" value="p-type_atpase"/>
    <property type="match status" value="1"/>
</dbReference>
<feature type="transmembrane region" description="Helical" evidence="16">
    <location>
        <begin position="1141"/>
        <end position="1165"/>
    </location>
</feature>
<evidence type="ECO:0000256" key="11">
    <source>
        <dbReference type="ARBA" id="ARBA00023201"/>
    </source>
</evidence>
<dbReference type="EC" id="7.2.2.3" evidence="12"/>
<name>A0A0G4F8M6_9ALVE</name>
<dbReference type="GO" id="GO:0016020">
    <property type="term" value="C:membrane"/>
    <property type="evidence" value="ECO:0007669"/>
    <property type="project" value="InterPro"/>
</dbReference>
<keyword evidence="11" id="KW-0406">Ion transport</keyword>
<evidence type="ECO:0000256" key="9">
    <source>
        <dbReference type="ARBA" id="ARBA00023053"/>
    </source>
</evidence>
<reference evidence="19" key="1">
    <citation type="submission" date="2014-11" db="EMBL/GenBank/DDBJ databases">
        <authorList>
            <person name="Otto D Thomas"/>
            <person name="Naeem Raeece"/>
        </authorList>
    </citation>
    <scope>NUCLEOTIDE SEQUENCE</scope>
</reference>
<dbReference type="InterPro" id="IPR036412">
    <property type="entry name" value="HAD-like_sf"/>
</dbReference>
<feature type="chain" id="PRO_5005188243" description="P-type sodium-transporting ATPase4" evidence="17">
    <location>
        <begin position="21"/>
        <end position="1197"/>
    </location>
</feature>
<evidence type="ECO:0000256" key="13">
    <source>
        <dbReference type="ARBA" id="ARBA00049499"/>
    </source>
</evidence>
<evidence type="ECO:0000256" key="17">
    <source>
        <dbReference type="SAM" id="SignalP"/>
    </source>
</evidence>
<keyword evidence="3 16" id="KW-0812">Transmembrane</keyword>
<keyword evidence="11" id="KW-0813">Transport</keyword>
<gene>
    <name evidence="19" type="ORF">Cvel_2924</name>
</gene>
<dbReference type="Gene3D" id="1.20.1110.10">
    <property type="entry name" value="Calcium-transporting ATPase, transmembrane domain"/>
    <property type="match status" value="1"/>
</dbReference>
<dbReference type="Pfam" id="PF00690">
    <property type="entry name" value="Cation_ATPase_N"/>
    <property type="match status" value="1"/>
</dbReference>
<dbReference type="GO" id="GO:0005524">
    <property type="term" value="F:ATP binding"/>
    <property type="evidence" value="ECO:0007669"/>
    <property type="project" value="UniProtKB-KW"/>
</dbReference>
<organism evidence="19">
    <name type="scientific">Chromera velia CCMP2878</name>
    <dbReference type="NCBI Taxonomy" id="1169474"/>
    <lineage>
        <taxon>Eukaryota</taxon>
        <taxon>Sar</taxon>
        <taxon>Alveolata</taxon>
        <taxon>Colpodellida</taxon>
        <taxon>Chromeraceae</taxon>
        <taxon>Chromera</taxon>
    </lineage>
</organism>
<dbReference type="Pfam" id="PF13246">
    <property type="entry name" value="Cation_ATPase"/>
    <property type="match status" value="1"/>
</dbReference>
<dbReference type="NCBIfam" id="TIGR01494">
    <property type="entry name" value="ATPase_P-type"/>
    <property type="match status" value="2"/>
</dbReference>
<dbReference type="Pfam" id="PF00689">
    <property type="entry name" value="Cation_ATPase_C"/>
    <property type="match status" value="1"/>
</dbReference>
<dbReference type="GO" id="GO:0008554">
    <property type="term" value="F:P-type sodium transporter activity"/>
    <property type="evidence" value="ECO:0007669"/>
    <property type="project" value="UniProtKB-EC"/>
</dbReference>
<evidence type="ECO:0000256" key="15">
    <source>
        <dbReference type="SAM" id="MobiDB-lite"/>
    </source>
</evidence>
<dbReference type="InterPro" id="IPR008250">
    <property type="entry name" value="ATPase_P-typ_transduc_dom_A_sf"/>
</dbReference>
<dbReference type="PANTHER" id="PTHR42861">
    <property type="entry name" value="CALCIUM-TRANSPORTING ATPASE"/>
    <property type="match status" value="1"/>
</dbReference>
<dbReference type="SMART" id="SM00831">
    <property type="entry name" value="Cation_ATPase_N"/>
    <property type="match status" value="1"/>
</dbReference>
<evidence type="ECO:0000259" key="18">
    <source>
        <dbReference type="SMART" id="SM00831"/>
    </source>
</evidence>
<dbReference type="InterPro" id="IPR059000">
    <property type="entry name" value="ATPase_P-type_domA"/>
</dbReference>
<evidence type="ECO:0000256" key="6">
    <source>
        <dbReference type="ARBA" id="ARBA00022842"/>
    </source>
</evidence>
<feature type="transmembrane region" description="Helical" evidence="16">
    <location>
        <begin position="1113"/>
        <end position="1135"/>
    </location>
</feature>
<dbReference type="Gene3D" id="3.40.1110.10">
    <property type="entry name" value="Calcium-transporting ATPase, cytoplasmic domain N"/>
    <property type="match status" value="1"/>
</dbReference>
<keyword evidence="6" id="KW-0460">Magnesium</keyword>
<dbReference type="InterPro" id="IPR001757">
    <property type="entry name" value="P_typ_ATPase"/>
</dbReference>
<feature type="domain" description="Cation-transporting P-type ATPase N-terminal" evidence="18">
    <location>
        <begin position="96"/>
        <end position="170"/>
    </location>
</feature>
<dbReference type="VEuPathDB" id="CryptoDB:Cvel_2924"/>
<keyword evidence="11" id="KW-0739">Sodium transport</keyword>
<keyword evidence="7" id="KW-1278">Translocase</keyword>
<evidence type="ECO:0000256" key="16">
    <source>
        <dbReference type="SAM" id="Phobius"/>
    </source>
</evidence>
<dbReference type="InterPro" id="IPR023299">
    <property type="entry name" value="ATPase_P-typ_cyto_dom_N"/>
</dbReference>
<dbReference type="Pfam" id="PF00122">
    <property type="entry name" value="E1-E2_ATPase"/>
    <property type="match status" value="1"/>
</dbReference>
<feature type="compositionally biased region" description="Gly residues" evidence="15">
    <location>
        <begin position="598"/>
        <end position="608"/>
    </location>
</feature>
<dbReference type="FunFam" id="2.70.150.10:FF:000160">
    <property type="entry name" value="Sarcoplasmic/endoplasmic reticulum calcium ATPase 1"/>
    <property type="match status" value="1"/>
</dbReference>
<dbReference type="SUPFAM" id="SSF81665">
    <property type="entry name" value="Calcium ATPase, transmembrane domain M"/>
    <property type="match status" value="1"/>
</dbReference>
<dbReference type="Gene3D" id="3.40.50.1000">
    <property type="entry name" value="HAD superfamily/HAD-like"/>
    <property type="match status" value="1"/>
</dbReference>
<feature type="transmembrane region" description="Helical" evidence="16">
    <location>
        <begin position="986"/>
        <end position="1015"/>
    </location>
</feature>
<evidence type="ECO:0000256" key="7">
    <source>
        <dbReference type="ARBA" id="ARBA00022967"/>
    </source>
</evidence>
<feature type="signal peptide" evidence="17">
    <location>
        <begin position="1"/>
        <end position="20"/>
    </location>
</feature>
<keyword evidence="2" id="KW-0597">Phosphoprotein</keyword>
<dbReference type="InterPro" id="IPR004014">
    <property type="entry name" value="ATPase_P-typ_cation-transptr_N"/>
</dbReference>
<dbReference type="InterPro" id="IPR023214">
    <property type="entry name" value="HAD_sf"/>
</dbReference>
<dbReference type="SUPFAM" id="SSF81660">
    <property type="entry name" value="Metal cation-transporting ATPase, ATP-binding domain N"/>
    <property type="match status" value="1"/>
</dbReference>
<evidence type="ECO:0000256" key="3">
    <source>
        <dbReference type="ARBA" id="ARBA00022692"/>
    </source>
</evidence>
<dbReference type="InterPro" id="IPR044492">
    <property type="entry name" value="P_typ_ATPase_HD_dom"/>
</dbReference>
<dbReference type="Gene3D" id="2.70.150.10">
    <property type="entry name" value="Calcium-transporting ATPase, cytoplasmic transduction domain A"/>
    <property type="match status" value="1"/>
</dbReference>
<keyword evidence="5" id="KW-0067">ATP-binding</keyword>
<proteinExistence type="predicted"/>
<evidence type="ECO:0000256" key="8">
    <source>
        <dbReference type="ARBA" id="ARBA00022989"/>
    </source>
</evidence>
<dbReference type="SFLD" id="SFLDS00003">
    <property type="entry name" value="Haloacid_Dehalogenase"/>
    <property type="match status" value="1"/>
</dbReference>
<keyword evidence="4" id="KW-0547">Nucleotide-binding</keyword>
<protein>
    <recommendedName>
        <fullName evidence="14">P-type sodium-transporting ATPase4</fullName>
        <ecNumber evidence="12">7.2.2.3</ecNumber>
    </recommendedName>
</protein>
<dbReference type="InterPro" id="IPR018303">
    <property type="entry name" value="ATPase_P-typ_P_site"/>
</dbReference>
<accession>A0A0G4F8M6</accession>
<dbReference type="InterPro" id="IPR006068">
    <property type="entry name" value="ATPase_P-typ_cation-transptr_C"/>
</dbReference>
<evidence type="ECO:0000256" key="2">
    <source>
        <dbReference type="ARBA" id="ARBA00022553"/>
    </source>
</evidence>
<keyword evidence="9" id="KW-0915">Sodium</keyword>
<dbReference type="EMBL" id="CDMZ01000176">
    <property type="protein sequence ID" value="CEM08524.1"/>
    <property type="molecule type" value="Genomic_DNA"/>
</dbReference>
<dbReference type="InterPro" id="IPR023298">
    <property type="entry name" value="ATPase_P-typ_TM_dom_sf"/>
</dbReference>
<keyword evidence="17" id="KW-0732">Signal</keyword>
<evidence type="ECO:0000256" key="4">
    <source>
        <dbReference type="ARBA" id="ARBA00022741"/>
    </source>
</evidence>
<dbReference type="FunFam" id="1.20.1110.10:FF:000037">
    <property type="entry name" value="Calcium-transporting ATPase, putative"/>
    <property type="match status" value="1"/>
</dbReference>
<dbReference type="GO" id="GO:0012505">
    <property type="term" value="C:endomembrane system"/>
    <property type="evidence" value="ECO:0007669"/>
    <property type="project" value="UniProtKB-SubCell"/>
</dbReference>
<dbReference type="PROSITE" id="PS00154">
    <property type="entry name" value="ATPASE_E1_E2"/>
    <property type="match status" value="1"/>
</dbReference>
<dbReference type="FunFam" id="3.40.50.1000:FF:000001">
    <property type="entry name" value="Phospholipid-transporting ATPase IC"/>
    <property type="match status" value="1"/>
</dbReference>
<comment type="subcellular location">
    <subcellularLocation>
        <location evidence="1">Endomembrane system</location>
        <topology evidence="1">Multi-pass membrane protein</topology>
    </subcellularLocation>
</comment>
<keyword evidence="8 16" id="KW-1133">Transmembrane helix</keyword>
<evidence type="ECO:0000256" key="5">
    <source>
        <dbReference type="ARBA" id="ARBA00022840"/>
    </source>
</evidence>
<dbReference type="PRINTS" id="PR00119">
    <property type="entry name" value="CATATPASE"/>
</dbReference>
<dbReference type="GO" id="GO:0016887">
    <property type="term" value="F:ATP hydrolysis activity"/>
    <property type="evidence" value="ECO:0007669"/>
    <property type="project" value="InterPro"/>
</dbReference>
<evidence type="ECO:0000256" key="10">
    <source>
        <dbReference type="ARBA" id="ARBA00023136"/>
    </source>
</evidence>
<feature type="region of interest" description="Disordered" evidence="15">
    <location>
        <begin position="594"/>
        <end position="625"/>
    </location>
</feature>
<dbReference type="SFLD" id="SFLDG00002">
    <property type="entry name" value="C1.7:_P-type_atpase_like"/>
    <property type="match status" value="1"/>
</dbReference>
<evidence type="ECO:0000256" key="12">
    <source>
        <dbReference type="ARBA" id="ARBA00035029"/>
    </source>
</evidence>
<evidence type="ECO:0000256" key="1">
    <source>
        <dbReference type="ARBA" id="ARBA00004127"/>
    </source>
</evidence>
<dbReference type="PhylomeDB" id="A0A0G4F8M6"/>
<dbReference type="FunFam" id="1.20.1110.10:FF:000065">
    <property type="entry name" value="Sarcoplasmic/endoplasmic reticulum calcium ATPase 1"/>
    <property type="match status" value="1"/>
</dbReference>
<dbReference type="SUPFAM" id="SSF81653">
    <property type="entry name" value="Calcium ATPase, transduction domain A"/>
    <property type="match status" value="1"/>
</dbReference>
<dbReference type="SUPFAM" id="SSF56784">
    <property type="entry name" value="HAD-like"/>
    <property type="match status" value="1"/>
</dbReference>